<dbReference type="Proteomes" id="UP000011704">
    <property type="component" value="Unassembled WGS sequence"/>
</dbReference>
<keyword evidence="5" id="KW-1185">Reference proteome</keyword>
<evidence type="ECO:0000259" key="3">
    <source>
        <dbReference type="Pfam" id="PF13511"/>
    </source>
</evidence>
<comment type="caution">
    <text evidence="4">The sequence shown here is derived from an EMBL/GenBank/DDBJ whole genome shotgun (WGS) entry which is preliminary data.</text>
</comment>
<dbReference type="HOGENOM" id="CLU_1228846_0_0_0"/>
<dbReference type="InParanoid" id="M1YYL2"/>
<sequence length="225" mass="24736">MAIFFAVSFAPPAEARYIYVYTDDQGVVHYSDFLSGVPPEYRGKARAKFVPDKKPQSKTGEDQASKGSGGSAPSKSTGSTDKEQVGLSEEQERLMNEVKSVLNRMVPLGGKYKDVQKNFTNGRRMYGDIQGNLSVKKGLVDKLGNAKNSLLVQARGFLKSSISQDENTVVNTGTPKRKIYDIYARFESESQQAQNLIQKIDQAIQKSNQDKAEAEAKAKAEAAKK</sequence>
<proteinExistence type="predicted"/>
<feature type="coiled-coil region" evidence="1">
    <location>
        <begin position="183"/>
        <end position="224"/>
    </location>
</feature>
<reference evidence="4 5" key="1">
    <citation type="journal article" date="2013" name="Front. Microbiol.">
        <title>The genome of Nitrospina gracilis illuminates the metabolism and evolution of the major marine nitrite oxidizer.</title>
        <authorList>
            <person name="Luecker S."/>
            <person name="Nowka B."/>
            <person name="Rattei T."/>
            <person name="Spieck E."/>
            <person name="and Daims H."/>
        </authorList>
    </citation>
    <scope>NUCLEOTIDE SEQUENCE [LARGE SCALE GENOMIC DNA]</scope>
    <source>
        <strain evidence="4 5">3/211</strain>
    </source>
</reference>
<feature type="compositionally biased region" description="Basic and acidic residues" evidence="2">
    <location>
        <begin position="80"/>
        <end position="89"/>
    </location>
</feature>
<feature type="compositionally biased region" description="Basic and acidic residues" evidence="2">
    <location>
        <begin position="49"/>
        <end position="64"/>
    </location>
</feature>
<name>M1YYL2_NITG3</name>
<dbReference type="AlphaFoldDB" id="M1YYL2"/>
<gene>
    <name evidence="4" type="ORF">NITGR_280062</name>
</gene>
<keyword evidence="1" id="KW-0175">Coiled coil</keyword>
<dbReference type="EMBL" id="CAQJ01000031">
    <property type="protein sequence ID" value="CCQ90346.1"/>
    <property type="molecule type" value="Genomic_DNA"/>
</dbReference>
<accession>M1YYL2</accession>
<feature type="domain" description="DUF4124" evidence="3">
    <location>
        <begin position="6"/>
        <end position="59"/>
    </location>
</feature>
<evidence type="ECO:0000256" key="2">
    <source>
        <dbReference type="SAM" id="MobiDB-lite"/>
    </source>
</evidence>
<organism evidence="4 5">
    <name type="scientific">Nitrospina gracilis (strain 3/211)</name>
    <dbReference type="NCBI Taxonomy" id="1266370"/>
    <lineage>
        <taxon>Bacteria</taxon>
        <taxon>Pseudomonadati</taxon>
        <taxon>Nitrospinota/Tectimicrobiota group</taxon>
        <taxon>Nitrospinota</taxon>
        <taxon>Nitrospinia</taxon>
        <taxon>Nitrospinales</taxon>
        <taxon>Nitrospinaceae</taxon>
        <taxon>Nitrospina</taxon>
    </lineage>
</organism>
<dbReference type="Pfam" id="PF13511">
    <property type="entry name" value="DUF4124"/>
    <property type="match status" value="1"/>
</dbReference>
<dbReference type="STRING" id="1266370.NITGR_280062"/>
<feature type="region of interest" description="Disordered" evidence="2">
    <location>
        <begin position="46"/>
        <end position="89"/>
    </location>
</feature>
<protein>
    <recommendedName>
        <fullName evidence="3">DUF4124 domain-containing protein</fullName>
    </recommendedName>
</protein>
<dbReference type="InterPro" id="IPR025392">
    <property type="entry name" value="DUF4124"/>
</dbReference>
<evidence type="ECO:0000256" key="1">
    <source>
        <dbReference type="SAM" id="Coils"/>
    </source>
</evidence>
<evidence type="ECO:0000313" key="5">
    <source>
        <dbReference type="Proteomes" id="UP000011704"/>
    </source>
</evidence>
<evidence type="ECO:0000313" key="4">
    <source>
        <dbReference type="EMBL" id="CCQ90346.1"/>
    </source>
</evidence>